<name>A0A0E0P4V5_ORYRU</name>
<sequence>MLVHTCTACCYRLLVAVQSVLICRLLPIASATSRRMLDADASQLPCGHVVVGRLGTPTASIGEAAASPARAAPPAFNVHYYRKRFCIRAESIFTCGWPRSSHAVT</sequence>
<reference evidence="2" key="2">
    <citation type="submission" date="2015-06" db="UniProtKB">
        <authorList>
            <consortium name="EnsemblPlants"/>
        </authorList>
    </citation>
    <scope>IDENTIFICATION</scope>
</reference>
<dbReference type="Proteomes" id="UP000008022">
    <property type="component" value="Unassembled WGS sequence"/>
</dbReference>
<proteinExistence type="predicted"/>
<feature type="signal peptide" evidence="1">
    <location>
        <begin position="1"/>
        <end position="31"/>
    </location>
</feature>
<evidence type="ECO:0000256" key="1">
    <source>
        <dbReference type="SAM" id="SignalP"/>
    </source>
</evidence>
<keyword evidence="3" id="KW-1185">Reference proteome</keyword>
<feature type="chain" id="PRO_5002369539" description="Secreted protein" evidence="1">
    <location>
        <begin position="32"/>
        <end position="105"/>
    </location>
</feature>
<dbReference type="Gramene" id="ORUFI04G01680.1">
    <property type="protein sequence ID" value="ORUFI04G01680.1"/>
    <property type="gene ID" value="ORUFI04G01680"/>
</dbReference>
<protein>
    <recommendedName>
        <fullName evidence="4">Secreted protein</fullName>
    </recommendedName>
</protein>
<keyword evidence="1" id="KW-0732">Signal</keyword>
<evidence type="ECO:0000313" key="3">
    <source>
        <dbReference type="Proteomes" id="UP000008022"/>
    </source>
</evidence>
<dbReference type="HOGENOM" id="CLU_2241017_0_0_1"/>
<dbReference type="AlphaFoldDB" id="A0A0E0P4V5"/>
<accession>A0A0E0P4V5</accession>
<evidence type="ECO:0000313" key="2">
    <source>
        <dbReference type="EnsemblPlants" id="ORUFI04G01680.1"/>
    </source>
</evidence>
<dbReference type="EnsemblPlants" id="ORUFI04G01680.1">
    <property type="protein sequence ID" value="ORUFI04G01680.1"/>
    <property type="gene ID" value="ORUFI04G01680"/>
</dbReference>
<reference evidence="3" key="1">
    <citation type="submission" date="2013-06" db="EMBL/GenBank/DDBJ databases">
        <authorList>
            <person name="Zhao Q."/>
        </authorList>
    </citation>
    <scope>NUCLEOTIDE SEQUENCE</scope>
    <source>
        <strain evidence="3">cv. W1943</strain>
    </source>
</reference>
<organism evidence="2 3">
    <name type="scientific">Oryza rufipogon</name>
    <name type="common">Brownbeard rice</name>
    <name type="synonym">Asian wild rice</name>
    <dbReference type="NCBI Taxonomy" id="4529"/>
    <lineage>
        <taxon>Eukaryota</taxon>
        <taxon>Viridiplantae</taxon>
        <taxon>Streptophyta</taxon>
        <taxon>Embryophyta</taxon>
        <taxon>Tracheophyta</taxon>
        <taxon>Spermatophyta</taxon>
        <taxon>Magnoliopsida</taxon>
        <taxon>Liliopsida</taxon>
        <taxon>Poales</taxon>
        <taxon>Poaceae</taxon>
        <taxon>BOP clade</taxon>
        <taxon>Oryzoideae</taxon>
        <taxon>Oryzeae</taxon>
        <taxon>Oryzinae</taxon>
        <taxon>Oryza</taxon>
    </lineage>
</organism>
<evidence type="ECO:0008006" key="4">
    <source>
        <dbReference type="Google" id="ProtNLM"/>
    </source>
</evidence>